<sequence>MENTKNLHLIALKANPFDAEEWMKVKAVIKDITGREVQTICPTGEAMIFLAHANFDELNKELKDVIFGSTNMLICALSKPYTTIGFAPTLGNLKRALDQK</sequence>
<organism evidence="1">
    <name type="scientific">uncultured Caudovirales phage</name>
    <dbReference type="NCBI Taxonomy" id="2100421"/>
    <lineage>
        <taxon>Viruses</taxon>
        <taxon>Duplodnaviria</taxon>
        <taxon>Heunggongvirae</taxon>
        <taxon>Uroviricota</taxon>
        <taxon>Caudoviricetes</taxon>
        <taxon>Peduoviridae</taxon>
        <taxon>Maltschvirus</taxon>
        <taxon>Maltschvirus maltsch</taxon>
    </lineage>
</organism>
<proteinExistence type="predicted"/>
<accession>A0A6J5KJJ3</accession>
<protein>
    <submittedName>
        <fullName evidence="1">Uncharacterized protein</fullName>
    </submittedName>
</protein>
<name>A0A6J5KJJ3_9CAUD</name>
<reference evidence="1" key="1">
    <citation type="submission" date="2020-04" db="EMBL/GenBank/DDBJ databases">
        <authorList>
            <person name="Chiriac C."/>
            <person name="Salcher M."/>
            <person name="Ghai R."/>
            <person name="Kavagutti S V."/>
        </authorList>
    </citation>
    <scope>NUCLEOTIDE SEQUENCE</scope>
</reference>
<gene>
    <name evidence="1" type="ORF">UFOVP13_33</name>
</gene>
<evidence type="ECO:0000313" key="1">
    <source>
        <dbReference type="EMBL" id="CAB4121342.1"/>
    </source>
</evidence>
<dbReference type="EMBL" id="LR796145">
    <property type="protein sequence ID" value="CAB4121342.1"/>
    <property type="molecule type" value="Genomic_DNA"/>
</dbReference>